<dbReference type="EMBL" id="JAVRRF010000004">
    <property type="protein sequence ID" value="KAK5066423.1"/>
    <property type="molecule type" value="Genomic_DNA"/>
</dbReference>
<sequence length="648" mass="72892">MVNGVAAQQPQDDDEPLSQAGDDVNALSAAPNQTSSYVGPSSTMQMFRTILRIAPESLEQRGSSYSPSETYRNVSQTSPGSGVRHTPMQMSERMCTLVDAYFDWVHPATPILDEREFRATALSGIRQDAPWLCLLNIVLALGAIGSTTTESKEHLTYYNAAKSHLDLEVLANKSFETLQALILMAGWYCHYRNRPNLASVLLGAAFRMAYALGLHKEMHIGLPGTRNQELRRTIWWNLVVLDAAEAVTLGRTLDINVFDSEVQYPQKAHENAEDTTDEFTTLSLLTVAIEFSRTMTEVQARILNPSTLPFAELLSLDAHLVDWYEGLPTQFHQLAGNSIQPGTGGRQSTSFNRLMQPCVTLRWRYLNLRILLYRPVLMEAVLHKTPYSALTSDQRLCVRKCMTLSGETIDLARGLPAASPNQFVAWPSTWYMLQVCMLPLLCLYTFREGEDTHVGPQNGHGPPNSKPRAVRTSSRVLEEIRQVLEQCHRQINTTLLLMKEMQPWAVASERMYDLISLLYNARRQPLRVWNNTEESAIVTLVSPGAQSLQQGRPLHMDVLRPNATHHPHAEQQYNVSHVNSGVLPPDDVPNSHPEYDGTLPTNGQDSSEQLPKDWSMFNTFAWPNATWESLFELPDDFQWMNEGSLDVM</sequence>
<keyword evidence="3" id="KW-0539">Nucleus</keyword>
<feature type="compositionally biased region" description="Polar residues" evidence="4">
    <location>
        <begin position="599"/>
        <end position="609"/>
    </location>
</feature>
<keyword evidence="1" id="KW-0805">Transcription regulation</keyword>
<evidence type="ECO:0000256" key="3">
    <source>
        <dbReference type="ARBA" id="ARBA00023242"/>
    </source>
</evidence>
<dbReference type="InterPro" id="IPR007219">
    <property type="entry name" value="XnlR_reg_dom"/>
</dbReference>
<dbReference type="CDD" id="cd12148">
    <property type="entry name" value="fungal_TF_MHR"/>
    <property type="match status" value="1"/>
</dbReference>
<evidence type="ECO:0000313" key="6">
    <source>
        <dbReference type="EMBL" id="KAK5066423.1"/>
    </source>
</evidence>
<feature type="region of interest" description="Disordered" evidence="4">
    <location>
        <begin position="59"/>
        <end position="86"/>
    </location>
</feature>
<feature type="region of interest" description="Disordered" evidence="4">
    <location>
        <begin position="1"/>
        <end position="22"/>
    </location>
</feature>
<evidence type="ECO:0000256" key="2">
    <source>
        <dbReference type="ARBA" id="ARBA00023163"/>
    </source>
</evidence>
<dbReference type="PANTHER" id="PTHR47424:SF5">
    <property type="entry name" value="ZN(II)2CYS6 TRANSCRIPTION FACTOR (EUROFUNG)"/>
    <property type="match status" value="1"/>
</dbReference>
<feature type="region of interest" description="Disordered" evidence="4">
    <location>
        <begin position="453"/>
        <end position="472"/>
    </location>
</feature>
<feature type="domain" description="Xylanolytic transcriptional activator regulatory" evidence="5">
    <location>
        <begin position="198"/>
        <end position="271"/>
    </location>
</feature>
<name>A0ABR0JKC9_9EURO</name>
<accession>A0ABR0JKC9</accession>
<gene>
    <name evidence="6" type="ORF">LTR69_002943</name>
</gene>
<feature type="region of interest" description="Disordered" evidence="4">
    <location>
        <begin position="578"/>
        <end position="610"/>
    </location>
</feature>
<dbReference type="Proteomes" id="UP001345691">
    <property type="component" value="Unassembled WGS sequence"/>
</dbReference>
<feature type="compositionally biased region" description="Polar residues" evidence="4">
    <location>
        <begin position="60"/>
        <end position="80"/>
    </location>
</feature>
<reference evidence="6 7" key="1">
    <citation type="submission" date="2023-08" db="EMBL/GenBank/DDBJ databases">
        <title>Black Yeasts Isolated from many extreme environments.</title>
        <authorList>
            <person name="Coleine C."/>
            <person name="Stajich J.E."/>
            <person name="Selbmann L."/>
        </authorList>
    </citation>
    <scope>NUCLEOTIDE SEQUENCE [LARGE SCALE GENOMIC DNA]</scope>
    <source>
        <strain evidence="6 7">CCFEE 6328</strain>
    </source>
</reference>
<evidence type="ECO:0000259" key="5">
    <source>
        <dbReference type="SMART" id="SM00906"/>
    </source>
</evidence>
<dbReference type="InterPro" id="IPR051127">
    <property type="entry name" value="Fungal_SecMet_Regulators"/>
</dbReference>
<dbReference type="SMART" id="SM00906">
    <property type="entry name" value="Fungal_trans"/>
    <property type="match status" value="1"/>
</dbReference>
<evidence type="ECO:0000313" key="7">
    <source>
        <dbReference type="Proteomes" id="UP001345691"/>
    </source>
</evidence>
<dbReference type="PANTHER" id="PTHR47424">
    <property type="entry name" value="REGULATORY PROTEIN GAL4"/>
    <property type="match status" value="1"/>
</dbReference>
<dbReference type="Pfam" id="PF04082">
    <property type="entry name" value="Fungal_trans"/>
    <property type="match status" value="1"/>
</dbReference>
<evidence type="ECO:0000256" key="4">
    <source>
        <dbReference type="SAM" id="MobiDB-lite"/>
    </source>
</evidence>
<protein>
    <recommendedName>
        <fullName evidence="5">Xylanolytic transcriptional activator regulatory domain-containing protein</fullName>
    </recommendedName>
</protein>
<keyword evidence="2" id="KW-0804">Transcription</keyword>
<organism evidence="6 7">
    <name type="scientific">Exophiala sideris</name>
    <dbReference type="NCBI Taxonomy" id="1016849"/>
    <lineage>
        <taxon>Eukaryota</taxon>
        <taxon>Fungi</taxon>
        <taxon>Dikarya</taxon>
        <taxon>Ascomycota</taxon>
        <taxon>Pezizomycotina</taxon>
        <taxon>Eurotiomycetes</taxon>
        <taxon>Chaetothyriomycetidae</taxon>
        <taxon>Chaetothyriales</taxon>
        <taxon>Herpotrichiellaceae</taxon>
        <taxon>Exophiala</taxon>
    </lineage>
</organism>
<proteinExistence type="predicted"/>
<feature type="compositionally biased region" description="Polar residues" evidence="4">
    <location>
        <begin position="1"/>
        <end position="10"/>
    </location>
</feature>
<keyword evidence="7" id="KW-1185">Reference proteome</keyword>
<comment type="caution">
    <text evidence="6">The sequence shown here is derived from an EMBL/GenBank/DDBJ whole genome shotgun (WGS) entry which is preliminary data.</text>
</comment>
<evidence type="ECO:0000256" key="1">
    <source>
        <dbReference type="ARBA" id="ARBA00023015"/>
    </source>
</evidence>